<evidence type="ECO:0000313" key="3">
    <source>
        <dbReference type="Proteomes" id="UP000594943"/>
    </source>
</evidence>
<accession>A0A7T2U2Z1</accession>
<name>A0A7T2U2Z1_9BURK</name>
<protein>
    <submittedName>
        <fullName evidence="2">Uncharacterized protein</fullName>
    </submittedName>
</protein>
<dbReference type="EMBL" id="CP065686">
    <property type="protein sequence ID" value="QPS44568.1"/>
    <property type="molecule type" value="Genomic_DNA"/>
</dbReference>
<dbReference type="RefSeq" id="WP_156436727.1">
    <property type="nucleotide sequence ID" value="NZ_CP013380.1"/>
</dbReference>
<dbReference type="AlphaFoldDB" id="A0A7T2U2Z1"/>
<evidence type="ECO:0000256" key="1">
    <source>
        <dbReference type="SAM" id="MobiDB-lite"/>
    </source>
</evidence>
<evidence type="ECO:0000313" key="2">
    <source>
        <dbReference type="EMBL" id="QPS44568.1"/>
    </source>
</evidence>
<feature type="region of interest" description="Disordered" evidence="1">
    <location>
        <begin position="1"/>
        <end position="34"/>
    </location>
</feature>
<dbReference type="Proteomes" id="UP000594943">
    <property type="component" value="Chromosome 1"/>
</dbReference>
<organism evidence="2 3">
    <name type="scientific">Burkholderia humptydooensis</name>
    <dbReference type="NCBI Taxonomy" id="430531"/>
    <lineage>
        <taxon>Bacteria</taxon>
        <taxon>Pseudomonadati</taxon>
        <taxon>Pseudomonadota</taxon>
        <taxon>Betaproteobacteria</taxon>
        <taxon>Burkholderiales</taxon>
        <taxon>Burkholderiaceae</taxon>
        <taxon>Burkholderia</taxon>
        <taxon>pseudomallei group</taxon>
    </lineage>
</organism>
<sequence length="155" mass="17280">MPLVPARMRASRLRRTPAASAVPARQDEQAHVCGRQAARPSFNTETKIGTLAMFAKQASHGQPRIRVRLFPRAVHGRLTLIDSMDDVPTFLLTFHFRNETASPMFQRCASNALTPCTTGARGQWHGYRKEGLARRARVPIDVADWSRASSKTIVD</sequence>
<reference evidence="2 3" key="1">
    <citation type="submission" date="2020-12" db="EMBL/GenBank/DDBJ databases">
        <title>FDA dAtabase for Regulatory Grade micrObial Sequences (FDA-ARGOS): Supporting development and validation of Infectious Disease Dx tests.</title>
        <authorList>
            <person name="Nelson B."/>
            <person name="Plummer A."/>
            <person name="Tallon L."/>
            <person name="Sadzewicz L."/>
            <person name="Zhao X."/>
            <person name="Boylan J."/>
            <person name="Ott S."/>
            <person name="Bowen H."/>
            <person name="Vavikolanu K."/>
            <person name="Mehta A."/>
            <person name="Aluvathingal J."/>
            <person name="Nadendla S."/>
            <person name="Myers T."/>
            <person name="Yan Y."/>
            <person name="Sichtig H."/>
        </authorList>
    </citation>
    <scope>NUCLEOTIDE SEQUENCE [LARGE SCALE GENOMIC DNA]</scope>
    <source>
        <strain evidence="2 3">FDAARGOS_899</strain>
    </source>
</reference>
<dbReference type="KEGG" id="bhg:I6G56_05550"/>
<gene>
    <name evidence="2" type="ORF">I6G56_05550</name>
</gene>
<proteinExistence type="predicted"/>